<name>A0A437M450_9SPHN</name>
<dbReference type="EMBL" id="SACN01000001">
    <property type="protein sequence ID" value="RVT92480.1"/>
    <property type="molecule type" value="Genomic_DNA"/>
</dbReference>
<dbReference type="Proteomes" id="UP000282971">
    <property type="component" value="Unassembled WGS sequence"/>
</dbReference>
<sequence length="87" mass="9319">MKIRTIAYLIALSLSAPALAKADCAAARMQYNAAVREMQTAMNVYVACLAEGSDTYDCGAEFKKIEAAHRMISAAVGQLSTNCVRVD</sequence>
<keyword evidence="1" id="KW-0732">Signal</keyword>
<proteinExistence type="predicted"/>
<dbReference type="AlphaFoldDB" id="A0A437M450"/>
<reference evidence="2 3" key="1">
    <citation type="submission" date="2019-01" db="EMBL/GenBank/DDBJ databases">
        <authorList>
            <person name="Chen W.-M."/>
        </authorList>
    </citation>
    <scope>NUCLEOTIDE SEQUENCE [LARGE SCALE GENOMIC DNA]</scope>
    <source>
        <strain evidence="2 3">CCP-7</strain>
    </source>
</reference>
<gene>
    <name evidence="2" type="ORF">EOD43_00660</name>
</gene>
<evidence type="ECO:0008006" key="4">
    <source>
        <dbReference type="Google" id="ProtNLM"/>
    </source>
</evidence>
<dbReference type="RefSeq" id="WP_127740122.1">
    <property type="nucleotide sequence ID" value="NZ_SACN01000001.1"/>
</dbReference>
<evidence type="ECO:0000313" key="2">
    <source>
        <dbReference type="EMBL" id="RVT92480.1"/>
    </source>
</evidence>
<accession>A0A437M450</accession>
<protein>
    <recommendedName>
        <fullName evidence="4">UrcA family protein</fullName>
    </recommendedName>
</protein>
<comment type="caution">
    <text evidence="2">The sequence shown here is derived from an EMBL/GenBank/DDBJ whole genome shotgun (WGS) entry which is preliminary data.</text>
</comment>
<organism evidence="2 3">
    <name type="scientific">Sphingomonas crocodyli</name>
    <dbReference type="NCBI Taxonomy" id="1979270"/>
    <lineage>
        <taxon>Bacteria</taxon>
        <taxon>Pseudomonadati</taxon>
        <taxon>Pseudomonadota</taxon>
        <taxon>Alphaproteobacteria</taxon>
        <taxon>Sphingomonadales</taxon>
        <taxon>Sphingomonadaceae</taxon>
        <taxon>Sphingomonas</taxon>
    </lineage>
</organism>
<feature type="chain" id="PRO_5019398354" description="UrcA family protein" evidence="1">
    <location>
        <begin position="21"/>
        <end position="87"/>
    </location>
</feature>
<evidence type="ECO:0000256" key="1">
    <source>
        <dbReference type="SAM" id="SignalP"/>
    </source>
</evidence>
<feature type="signal peptide" evidence="1">
    <location>
        <begin position="1"/>
        <end position="20"/>
    </location>
</feature>
<keyword evidence="3" id="KW-1185">Reference proteome</keyword>
<evidence type="ECO:0000313" key="3">
    <source>
        <dbReference type="Proteomes" id="UP000282971"/>
    </source>
</evidence>